<name>A0A0N4ZK13_PARTI</name>
<dbReference type="SUPFAM" id="SSF81321">
    <property type="entry name" value="Family A G protein-coupled receptor-like"/>
    <property type="match status" value="1"/>
</dbReference>
<dbReference type="InterPro" id="IPR019420">
    <property type="entry name" value="7TM_GPCR_serpentine_rcpt_Srbc"/>
</dbReference>
<evidence type="ECO:0000313" key="8">
    <source>
        <dbReference type="WBParaSite" id="PTRK_0000844900.1"/>
    </source>
</evidence>
<protein>
    <submittedName>
        <fullName evidence="8">G_PROTEIN_RECEP_F1_2 domain-containing protein</fullName>
    </submittedName>
</protein>
<keyword evidence="4 5" id="KW-0472">Membrane</keyword>
<evidence type="ECO:0000256" key="3">
    <source>
        <dbReference type="ARBA" id="ARBA00022989"/>
    </source>
</evidence>
<keyword evidence="7" id="KW-1185">Reference proteome</keyword>
<dbReference type="Proteomes" id="UP000038045">
    <property type="component" value="Unplaced"/>
</dbReference>
<dbReference type="PROSITE" id="PS50262">
    <property type="entry name" value="G_PROTEIN_RECEP_F1_2"/>
    <property type="match status" value="1"/>
</dbReference>
<organism evidence="7 8">
    <name type="scientific">Parastrongyloides trichosuri</name>
    <name type="common">Possum-specific nematode worm</name>
    <dbReference type="NCBI Taxonomy" id="131310"/>
    <lineage>
        <taxon>Eukaryota</taxon>
        <taxon>Metazoa</taxon>
        <taxon>Ecdysozoa</taxon>
        <taxon>Nematoda</taxon>
        <taxon>Chromadorea</taxon>
        <taxon>Rhabditida</taxon>
        <taxon>Tylenchina</taxon>
        <taxon>Panagrolaimomorpha</taxon>
        <taxon>Strongyloidoidea</taxon>
        <taxon>Strongyloididae</taxon>
        <taxon>Parastrongyloides</taxon>
    </lineage>
</organism>
<dbReference type="GO" id="GO:0016020">
    <property type="term" value="C:membrane"/>
    <property type="evidence" value="ECO:0007669"/>
    <property type="project" value="UniProtKB-SubCell"/>
</dbReference>
<dbReference type="Pfam" id="PF10316">
    <property type="entry name" value="7TM_GPCR_Srbc"/>
    <property type="match status" value="1"/>
</dbReference>
<accession>A0A0N4ZK13</accession>
<dbReference type="InterPro" id="IPR017452">
    <property type="entry name" value="GPCR_Rhodpsn_7TM"/>
</dbReference>
<evidence type="ECO:0000256" key="1">
    <source>
        <dbReference type="ARBA" id="ARBA00004370"/>
    </source>
</evidence>
<feature type="transmembrane region" description="Helical" evidence="5">
    <location>
        <begin position="12"/>
        <end position="32"/>
    </location>
</feature>
<dbReference type="WBParaSite" id="PTRK_0000844900.1">
    <property type="protein sequence ID" value="PTRK_0000844900.1"/>
    <property type="gene ID" value="PTRK_0000844900"/>
</dbReference>
<evidence type="ECO:0000256" key="2">
    <source>
        <dbReference type="ARBA" id="ARBA00022692"/>
    </source>
</evidence>
<reference evidence="8" key="1">
    <citation type="submission" date="2017-02" db="UniProtKB">
        <authorList>
            <consortium name="WormBaseParasite"/>
        </authorList>
    </citation>
    <scope>IDENTIFICATION</scope>
</reference>
<dbReference type="Gene3D" id="1.20.1070.10">
    <property type="entry name" value="Rhodopsin 7-helix transmembrane proteins"/>
    <property type="match status" value="1"/>
</dbReference>
<keyword evidence="2 5" id="KW-0812">Transmembrane</keyword>
<evidence type="ECO:0000313" key="7">
    <source>
        <dbReference type="Proteomes" id="UP000038045"/>
    </source>
</evidence>
<keyword evidence="3 5" id="KW-1133">Transmembrane helix</keyword>
<evidence type="ECO:0000259" key="6">
    <source>
        <dbReference type="PROSITE" id="PS50262"/>
    </source>
</evidence>
<comment type="subcellular location">
    <subcellularLocation>
        <location evidence="1">Membrane</location>
    </subcellularLocation>
</comment>
<feature type="domain" description="G-protein coupled receptors family 1 profile" evidence="6">
    <location>
        <begin position="23"/>
        <end position="127"/>
    </location>
</feature>
<feature type="transmembrane region" description="Helical" evidence="5">
    <location>
        <begin position="77"/>
        <end position="95"/>
    </location>
</feature>
<feature type="transmembrane region" description="Helical" evidence="5">
    <location>
        <begin position="44"/>
        <end position="65"/>
    </location>
</feature>
<proteinExistence type="predicted"/>
<dbReference type="AlphaFoldDB" id="A0A0N4ZK13"/>
<evidence type="ECO:0000256" key="4">
    <source>
        <dbReference type="ARBA" id="ARBA00023136"/>
    </source>
</evidence>
<evidence type="ECO:0000256" key="5">
    <source>
        <dbReference type="SAM" id="Phobius"/>
    </source>
</evidence>
<sequence length="127" mass="14050">MNDTSSVINNSAQSILAICSVLLNFLLILVCGKSKVITKNFANYTIIQTAIADLIYCIGILALILSETSLSYSITKGHSALNHCVIILGALFYGYQIRDITVVFITIDRWAALKYPVFFRKISLKVN</sequence>